<dbReference type="InterPro" id="IPR050562">
    <property type="entry name" value="FAD_mOase_fung"/>
</dbReference>
<evidence type="ECO:0000256" key="3">
    <source>
        <dbReference type="ARBA" id="ARBA00022827"/>
    </source>
</evidence>
<evidence type="ECO:0000313" key="7">
    <source>
        <dbReference type="EMBL" id="KAG0261829.1"/>
    </source>
</evidence>
<keyword evidence="3" id="KW-0274">FAD</keyword>
<sequence>MSDDKLHILIAGAGIAGLTLAIMLEKIPNVRYTILERAHEFKALGSSIVLSPQVLRVYDQLGILEEMRARSSAFMATVYLRKDFSVIGQGSTKPCEERFGYHMRVFSRPDLMDILLSHVPAEKVRFGKRVLSLSQNQEGVMVRCTDGTTMHGDILVGADGAYSAVRQSMFEAMKKKGTNVPEADLSSLRFEQFSILGTTSRIDHLYQLPRKGCTMYNVMPTNEHDIYVYVLDFDDGRLGWRLSGPSLTKYAKDEANFRLSDWDSESIDGLKNQLVDAPAPIVGTIGQLFEHTQSISRIMLEDKFYETWHHGRTVLIGDACHKVIPAAGQGANQSILDCICLANLIAELPSSKADDVEKVFRKYYDLRAPIAEKAVKTSKTLGKLICTHSFFGIILRTIFIKLMGIMAARSMDTLYSGRPILNYLPHLPLKGFVPDSSLPMTLGLPHSNGNGKNGEATAI</sequence>
<dbReference type="InterPro" id="IPR002938">
    <property type="entry name" value="FAD-bd"/>
</dbReference>
<keyword evidence="2" id="KW-0285">Flavoprotein</keyword>
<keyword evidence="5" id="KW-0812">Transmembrane</keyword>
<comment type="caution">
    <text evidence="7">The sequence shown here is derived from an EMBL/GenBank/DDBJ whole genome shotgun (WGS) entry which is preliminary data.</text>
</comment>
<dbReference type="Pfam" id="PF01494">
    <property type="entry name" value="FAD_binding_3"/>
    <property type="match status" value="2"/>
</dbReference>
<feature type="transmembrane region" description="Helical" evidence="5">
    <location>
        <begin position="6"/>
        <end position="24"/>
    </location>
</feature>
<evidence type="ECO:0000256" key="1">
    <source>
        <dbReference type="ARBA" id="ARBA00007992"/>
    </source>
</evidence>
<dbReference type="OrthoDB" id="655030at2759"/>
<dbReference type="GO" id="GO:0071949">
    <property type="term" value="F:FAD binding"/>
    <property type="evidence" value="ECO:0007669"/>
    <property type="project" value="InterPro"/>
</dbReference>
<dbReference type="Proteomes" id="UP000807716">
    <property type="component" value="Unassembled WGS sequence"/>
</dbReference>
<keyword evidence="8" id="KW-1185">Reference proteome</keyword>
<keyword evidence="4" id="KW-0560">Oxidoreductase</keyword>
<dbReference type="PANTHER" id="PTHR47356:SF2">
    <property type="entry name" value="FAD-BINDING DOMAIN-CONTAINING PROTEIN-RELATED"/>
    <property type="match status" value="1"/>
</dbReference>
<feature type="domain" description="FAD-binding" evidence="6">
    <location>
        <begin position="292"/>
        <end position="377"/>
    </location>
</feature>
<gene>
    <name evidence="7" type="ORF">DFQ27_002752</name>
</gene>
<dbReference type="PRINTS" id="PR00420">
    <property type="entry name" value="RNGMNOXGNASE"/>
</dbReference>
<dbReference type="AlphaFoldDB" id="A0A9P6Q9J5"/>
<evidence type="ECO:0000259" key="6">
    <source>
        <dbReference type="Pfam" id="PF01494"/>
    </source>
</evidence>
<reference evidence="7" key="1">
    <citation type="journal article" date="2020" name="Fungal Divers.">
        <title>Resolving the Mortierellaceae phylogeny through synthesis of multi-gene phylogenetics and phylogenomics.</title>
        <authorList>
            <person name="Vandepol N."/>
            <person name="Liber J."/>
            <person name="Desiro A."/>
            <person name="Na H."/>
            <person name="Kennedy M."/>
            <person name="Barry K."/>
            <person name="Grigoriev I.V."/>
            <person name="Miller A.N."/>
            <person name="O'Donnell K."/>
            <person name="Stajich J.E."/>
            <person name="Bonito G."/>
        </authorList>
    </citation>
    <scope>NUCLEOTIDE SEQUENCE</scope>
    <source>
        <strain evidence="7">BC1065</strain>
    </source>
</reference>
<dbReference type="SUPFAM" id="SSF51905">
    <property type="entry name" value="FAD/NAD(P)-binding domain"/>
    <property type="match status" value="1"/>
</dbReference>
<protein>
    <recommendedName>
        <fullName evidence="6">FAD-binding domain-containing protein</fullName>
    </recommendedName>
</protein>
<evidence type="ECO:0000313" key="8">
    <source>
        <dbReference type="Proteomes" id="UP000807716"/>
    </source>
</evidence>
<accession>A0A9P6Q9J5</accession>
<evidence type="ECO:0000256" key="2">
    <source>
        <dbReference type="ARBA" id="ARBA00022630"/>
    </source>
</evidence>
<comment type="similarity">
    <text evidence="1">Belongs to the paxM FAD-dependent monooxygenase family.</text>
</comment>
<evidence type="ECO:0000256" key="5">
    <source>
        <dbReference type="SAM" id="Phobius"/>
    </source>
</evidence>
<organism evidence="7 8">
    <name type="scientific">Actinomortierella ambigua</name>
    <dbReference type="NCBI Taxonomy" id="1343610"/>
    <lineage>
        <taxon>Eukaryota</taxon>
        <taxon>Fungi</taxon>
        <taxon>Fungi incertae sedis</taxon>
        <taxon>Mucoromycota</taxon>
        <taxon>Mortierellomycotina</taxon>
        <taxon>Mortierellomycetes</taxon>
        <taxon>Mortierellales</taxon>
        <taxon>Mortierellaceae</taxon>
        <taxon>Actinomortierella</taxon>
    </lineage>
</organism>
<evidence type="ECO:0000256" key="4">
    <source>
        <dbReference type="ARBA" id="ARBA00023002"/>
    </source>
</evidence>
<dbReference type="EMBL" id="JAAAJB010000205">
    <property type="protein sequence ID" value="KAG0261829.1"/>
    <property type="molecule type" value="Genomic_DNA"/>
</dbReference>
<name>A0A9P6Q9J5_9FUNG</name>
<dbReference type="Gene3D" id="3.50.50.60">
    <property type="entry name" value="FAD/NAD(P)-binding domain"/>
    <property type="match status" value="1"/>
</dbReference>
<dbReference type="PANTHER" id="PTHR47356">
    <property type="entry name" value="FAD-DEPENDENT MONOOXYGENASE ASQG-RELATED"/>
    <property type="match status" value="1"/>
</dbReference>
<keyword evidence="5" id="KW-1133">Transmembrane helix</keyword>
<dbReference type="InterPro" id="IPR036188">
    <property type="entry name" value="FAD/NAD-bd_sf"/>
</dbReference>
<keyword evidence="5" id="KW-0472">Membrane</keyword>
<proteinExistence type="inferred from homology"/>
<dbReference type="GO" id="GO:0004497">
    <property type="term" value="F:monooxygenase activity"/>
    <property type="evidence" value="ECO:0007669"/>
    <property type="project" value="InterPro"/>
</dbReference>
<feature type="domain" description="FAD-binding" evidence="6">
    <location>
        <begin position="7"/>
        <end position="235"/>
    </location>
</feature>